<dbReference type="Proteomes" id="UP001212326">
    <property type="component" value="Chromosome"/>
</dbReference>
<name>A0ABY7P809_9ACTN</name>
<dbReference type="EMBL" id="CP115300">
    <property type="protein sequence ID" value="WBO65695.1"/>
    <property type="molecule type" value="Genomic_DNA"/>
</dbReference>
<accession>A0ABY7P809</accession>
<evidence type="ECO:0000313" key="2">
    <source>
        <dbReference type="Proteomes" id="UP001212326"/>
    </source>
</evidence>
<protein>
    <submittedName>
        <fullName evidence="1">Uncharacterized protein</fullName>
    </submittedName>
</protein>
<evidence type="ECO:0000313" key="1">
    <source>
        <dbReference type="EMBL" id="WBO65695.1"/>
    </source>
</evidence>
<sequence>MAIVRYGPADSGVEIGARAEQVFFPRQYLRFDRHRWVRTTAATGRRRSLSGTGQEELLLPAVVGVAEGAGGG</sequence>
<dbReference type="RefSeq" id="WP_270083236.1">
    <property type="nucleotide sequence ID" value="NZ_CP115300.1"/>
</dbReference>
<gene>
    <name evidence="1" type="ORF">O1G22_24200</name>
</gene>
<keyword evidence="2" id="KW-1185">Reference proteome</keyword>
<organism evidence="1 2">
    <name type="scientific">Streptomyces camelliae</name>
    <dbReference type="NCBI Taxonomy" id="3004093"/>
    <lineage>
        <taxon>Bacteria</taxon>
        <taxon>Bacillati</taxon>
        <taxon>Actinomycetota</taxon>
        <taxon>Actinomycetes</taxon>
        <taxon>Kitasatosporales</taxon>
        <taxon>Streptomycetaceae</taxon>
        <taxon>Streptomyces</taxon>
    </lineage>
</organism>
<reference evidence="1 2" key="1">
    <citation type="submission" date="2022-12" db="EMBL/GenBank/DDBJ databases">
        <authorList>
            <person name="Mo P."/>
        </authorList>
    </citation>
    <scope>NUCLEOTIDE SEQUENCE [LARGE SCALE GENOMIC DNA]</scope>
    <source>
        <strain evidence="1 2">HUAS 2-6</strain>
    </source>
</reference>
<proteinExistence type="predicted"/>